<sequence>MSDSHYEATLMAIGNVLDDFGPWSSEEEDLCRDGPTRPRASSSEWGSYLVLKSASCLTTYAAYCLPKSVERGSYIYTRATICTAPQEVLRRHWIPTVHTTLLQRKNLEPGQI</sequence>
<organism evidence="1 2">
    <name type="scientific">Trichonephila clavipes</name>
    <name type="common">Golden silk orbweaver</name>
    <name type="synonym">Nephila clavipes</name>
    <dbReference type="NCBI Taxonomy" id="2585209"/>
    <lineage>
        <taxon>Eukaryota</taxon>
        <taxon>Metazoa</taxon>
        <taxon>Ecdysozoa</taxon>
        <taxon>Arthropoda</taxon>
        <taxon>Chelicerata</taxon>
        <taxon>Arachnida</taxon>
        <taxon>Araneae</taxon>
        <taxon>Araneomorphae</taxon>
        <taxon>Entelegynae</taxon>
        <taxon>Araneoidea</taxon>
        <taxon>Nephilidae</taxon>
        <taxon>Trichonephila</taxon>
    </lineage>
</organism>
<comment type="caution">
    <text evidence="1">The sequence shown here is derived from an EMBL/GenBank/DDBJ whole genome shotgun (WGS) entry which is preliminary data.</text>
</comment>
<reference evidence="1" key="1">
    <citation type="submission" date="2020-08" db="EMBL/GenBank/DDBJ databases">
        <title>Multicomponent nature underlies the extraordinary mechanical properties of spider dragline silk.</title>
        <authorList>
            <person name="Kono N."/>
            <person name="Nakamura H."/>
            <person name="Mori M."/>
            <person name="Yoshida Y."/>
            <person name="Ohtoshi R."/>
            <person name="Malay A.D."/>
            <person name="Moran D.A.P."/>
            <person name="Tomita M."/>
            <person name="Numata K."/>
            <person name="Arakawa K."/>
        </authorList>
    </citation>
    <scope>NUCLEOTIDE SEQUENCE</scope>
</reference>
<name>A0A8X6SNR6_TRICX</name>
<accession>A0A8X6SNR6</accession>
<dbReference type="Proteomes" id="UP000887159">
    <property type="component" value="Unassembled WGS sequence"/>
</dbReference>
<evidence type="ECO:0000313" key="1">
    <source>
        <dbReference type="EMBL" id="GFY17114.1"/>
    </source>
</evidence>
<keyword evidence="2" id="KW-1185">Reference proteome</keyword>
<evidence type="ECO:0000313" key="2">
    <source>
        <dbReference type="Proteomes" id="UP000887159"/>
    </source>
</evidence>
<dbReference type="AlphaFoldDB" id="A0A8X6SNR6"/>
<dbReference type="EMBL" id="BMAU01021343">
    <property type="protein sequence ID" value="GFY17114.1"/>
    <property type="molecule type" value="Genomic_DNA"/>
</dbReference>
<protein>
    <submittedName>
        <fullName evidence="1">Uncharacterized protein</fullName>
    </submittedName>
</protein>
<proteinExistence type="predicted"/>
<gene>
    <name evidence="1" type="ORF">TNCV_1088901</name>
</gene>